<name>A0A1D9GJG9_9GAMM</name>
<reference evidence="2 3" key="1">
    <citation type="submission" date="2016-10" db="EMBL/GenBank/DDBJ databases">
        <title>Marinobacter salinus sp. nov., a moderately halophilic bacterium isolated from a tidal flat environment.</title>
        <authorList>
            <person name="Park S.-J."/>
        </authorList>
    </citation>
    <scope>NUCLEOTIDE SEQUENCE [LARGE SCALE GENOMIC DNA]</scope>
    <source>
        <strain evidence="2 3">Hb8</strain>
    </source>
</reference>
<dbReference type="AlphaFoldDB" id="A0A1D9GJG9"/>
<proteinExistence type="predicted"/>
<protein>
    <submittedName>
        <fullName evidence="2">AraC family transcriptional regulator</fullName>
    </submittedName>
</protein>
<evidence type="ECO:0000256" key="1">
    <source>
        <dbReference type="SAM" id="Coils"/>
    </source>
</evidence>
<organism evidence="2 3">
    <name type="scientific">Marinobacter salinus</name>
    <dbReference type="NCBI Taxonomy" id="1874317"/>
    <lineage>
        <taxon>Bacteria</taxon>
        <taxon>Pseudomonadati</taxon>
        <taxon>Pseudomonadota</taxon>
        <taxon>Gammaproteobacteria</taxon>
        <taxon>Pseudomonadales</taxon>
        <taxon>Marinobacteraceae</taxon>
        <taxon>Marinobacter</taxon>
    </lineage>
</organism>
<dbReference type="STRING" id="1874317.BKP64_04775"/>
<evidence type="ECO:0000313" key="2">
    <source>
        <dbReference type="EMBL" id="AOY87540.1"/>
    </source>
</evidence>
<gene>
    <name evidence="2" type="ORF">BKP64_04775</name>
</gene>
<dbReference type="EMBL" id="CP017715">
    <property type="protein sequence ID" value="AOY87540.1"/>
    <property type="molecule type" value="Genomic_DNA"/>
</dbReference>
<accession>A0A1D9GJG9</accession>
<evidence type="ECO:0000313" key="3">
    <source>
        <dbReference type="Proteomes" id="UP000177445"/>
    </source>
</evidence>
<keyword evidence="3" id="KW-1185">Reference proteome</keyword>
<dbReference type="OrthoDB" id="5395931at2"/>
<dbReference type="Proteomes" id="UP000177445">
    <property type="component" value="Chromosome"/>
</dbReference>
<feature type="coiled-coil region" evidence="1">
    <location>
        <begin position="9"/>
        <end position="36"/>
    </location>
</feature>
<sequence length="156" mass="17370">MLMPALASAAAVDNEIEQLRAAVAEHSAQVFALEQKLLHPADTRLAVFLTLDTRDSMDLDSVELFVDDTPVASHLYSEQERGSLEEGGIQQLYTGNLASGSHQLKTVVTARSANDHFVRREAVHRFQKQPGTLRLQVTLDARAPDYEPRVSFVEWK</sequence>
<keyword evidence="1" id="KW-0175">Coiled coil</keyword>
<dbReference type="KEGG" id="msq:BKP64_04775"/>